<evidence type="ECO:0000313" key="2">
    <source>
        <dbReference type="EMBL" id="QNT04615.1"/>
    </source>
</evidence>
<gene>
    <name evidence="2" type="ORF">IBG28_12915</name>
</gene>
<dbReference type="AlphaFoldDB" id="A0A7H1J299"/>
<keyword evidence="1" id="KW-0812">Transmembrane</keyword>
<protein>
    <submittedName>
        <fullName evidence="2">DUF4381 domain-containing protein</fullName>
    </submittedName>
</protein>
<keyword evidence="1" id="KW-1133">Transmembrane helix</keyword>
<organism evidence="2 3">
    <name type="scientific">Marinomonas arctica</name>
    <dbReference type="NCBI Taxonomy" id="383750"/>
    <lineage>
        <taxon>Bacteria</taxon>
        <taxon>Pseudomonadati</taxon>
        <taxon>Pseudomonadota</taxon>
        <taxon>Gammaproteobacteria</taxon>
        <taxon>Oceanospirillales</taxon>
        <taxon>Oceanospirillaceae</taxon>
        <taxon>Marinomonas</taxon>
    </lineage>
</organism>
<feature type="transmembrane region" description="Helical" evidence="1">
    <location>
        <begin position="38"/>
        <end position="56"/>
    </location>
</feature>
<evidence type="ECO:0000313" key="3">
    <source>
        <dbReference type="Proteomes" id="UP000516370"/>
    </source>
</evidence>
<keyword evidence="1" id="KW-0472">Membrane</keyword>
<sequence>MSAALTPVQAPSQAIDLPNKAYMLPQSVPMWPPVWWTWLIVAAIVLLLIGALIFYYRRYKKRTYRREALAGITQEVGKLNDKDCILLCHEMVRRCLMSEGKIETAALPSKTLFEILDKTLPTKRQFSIIGNEFIDGPYRSQIELTKQQRTAMLKTTCYWIRKHHA</sequence>
<dbReference type="Proteomes" id="UP000516370">
    <property type="component" value="Chromosome"/>
</dbReference>
<dbReference type="Pfam" id="PF14316">
    <property type="entry name" value="DUF4381"/>
    <property type="match status" value="1"/>
</dbReference>
<dbReference type="EMBL" id="CP061081">
    <property type="protein sequence ID" value="QNT04615.1"/>
    <property type="molecule type" value="Genomic_DNA"/>
</dbReference>
<evidence type="ECO:0000256" key="1">
    <source>
        <dbReference type="SAM" id="Phobius"/>
    </source>
</evidence>
<keyword evidence="3" id="KW-1185">Reference proteome</keyword>
<dbReference type="RefSeq" id="WP_111607694.1">
    <property type="nucleotide sequence ID" value="NZ_BMLJ01000012.1"/>
</dbReference>
<accession>A0A7H1J299</accession>
<reference evidence="2 3" key="1">
    <citation type="submission" date="2020-09" db="EMBL/GenBank/DDBJ databases">
        <title>Complete genome sequence of an Arctic sea ice bacterium Marinomonas arctica BSI20414.</title>
        <authorList>
            <person name="Liao L."/>
            <person name="Chen B."/>
        </authorList>
    </citation>
    <scope>NUCLEOTIDE SEQUENCE [LARGE SCALE GENOMIC DNA]</scope>
    <source>
        <strain evidence="2 3">BSI20414</strain>
    </source>
</reference>
<dbReference type="KEGG" id="mard:IBG28_12915"/>
<dbReference type="OrthoDB" id="6106351at2"/>
<proteinExistence type="predicted"/>
<name>A0A7H1J299_9GAMM</name>
<dbReference type="InterPro" id="IPR025489">
    <property type="entry name" value="DUF4381"/>
</dbReference>